<comment type="caution">
    <text evidence="1">The sequence shown here is derived from an EMBL/GenBank/DDBJ whole genome shotgun (WGS) entry which is preliminary data.</text>
</comment>
<gene>
    <name evidence="1" type="ORF">S12H4_53099</name>
</gene>
<protein>
    <submittedName>
        <fullName evidence="1">Uncharacterized protein</fullName>
    </submittedName>
</protein>
<proteinExistence type="predicted"/>
<evidence type="ECO:0000313" key="1">
    <source>
        <dbReference type="EMBL" id="GAJ13266.1"/>
    </source>
</evidence>
<sequence length="38" mass="3776">MVATEDVTLAGGASQTVVFSTAREVAGTYTVAIDSLSG</sequence>
<organism evidence="1">
    <name type="scientific">marine sediment metagenome</name>
    <dbReference type="NCBI Taxonomy" id="412755"/>
    <lineage>
        <taxon>unclassified sequences</taxon>
        <taxon>metagenomes</taxon>
        <taxon>ecological metagenomes</taxon>
    </lineage>
</organism>
<dbReference type="AlphaFoldDB" id="X1VFP4"/>
<feature type="non-terminal residue" evidence="1">
    <location>
        <position position="38"/>
    </location>
</feature>
<reference evidence="1" key="1">
    <citation type="journal article" date="2014" name="Front. Microbiol.">
        <title>High frequency of phylogenetically diverse reductive dehalogenase-homologous genes in deep subseafloor sedimentary metagenomes.</title>
        <authorList>
            <person name="Kawai M."/>
            <person name="Futagami T."/>
            <person name="Toyoda A."/>
            <person name="Takaki Y."/>
            <person name="Nishi S."/>
            <person name="Hori S."/>
            <person name="Arai W."/>
            <person name="Tsubouchi T."/>
            <person name="Morono Y."/>
            <person name="Uchiyama I."/>
            <person name="Ito T."/>
            <person name="Fujiyama A."/>
            <person name="Inagaki F."/>
            <person name="Takami H."/>
        </authorList>
    </citation>
    <scope>NUCLEOTIDE SEQUENCE</scope>
    <source>
        <strain evidence="1">Expedition CK06-06</strain>
    </source>
</reference>
<name>X1VFP4_9ZZZZ</name>
<dbReference type="EMBL" id="BARW01033765">
    <property type="protein sequence ID" value="GAJ13266.1"/>
    <property type="molecule type" value="Genomic_DNA"/>
</dbReference>
<accession>X1VFP4</accession>